<evidence type="ECO:0000313" key="4">
    <source>
        <dbReference type="Proteomes" id="UP001497512"/>
    </source>
</evidence>
<keyword evidence="1" id="KW-1133">Transmembrane helix</keyword>
<proteinExistence type="predicted"/>
<evidence type="ECO:0000256" key="1">
    <source>
        <dbReference type="SAM" id="Phobius"/>
    </source>
</evidence>
<feature type="signal peptide" evidence="2">
    <location>
        <begin position="1"/>
        <end position="24"/>
    </location>
</feature>
<keyword evidence="1" id="KW-0812">Transmembrane</keyword>
<protein>
    <recommendedName>
        <fullName evidence="5">AsmA-like C-terminal domain-containing protein</fullName>
    </recommendedName>
</protein>
<reference evidence="3" key="1">
    <citation type="submission" date="2024-02" db="EMBL/GenBank/DDBJ databases">
        <authorList>
            <consortium name="ELIXIR-Norway"/>
            <consortium name="Elixir Norway"/>
        </authorList>
    </citation>
    <scope>NUCLEOTIDE SEQUENCE</scope>
</reference>
<organism evidence="3 4">
    <name type="scientific">Sphagnum troendelagicum</name>
    <dbReference type="NCBI Taxonomy" id="128251"/>
    <lineage>
        <taxon>Eukaryota</taxon>
        <taxon>Viridiplantae</taxon>
        <taxon>Streptophyta</taxon>
        <taxon>Embryophyta</taxon>
        <taxon>Bryophyta</taxon>
        <taxon>Sphagnophytina</taxon>
        <taxon>Sphagnopsida</taxon>
        <taxon>Sphagnales</taxon>
        <taxon>Sphagnaceae</taxon>
        <taxon>Sphagnum</taxon>
    </lineage>
</organism>
<accession>A0ABP0UK55</accession>
<dbReference type="Proteomes" id="UP001497512">
    <property type="component" value="Chromosome 3"/>
</dbReference>
<name>A0ABP0UK55_9BRYO</name>
<feature type="transmembrane region" description="Helical" evidence="1">
    <location>
        <begin position="164"/>
        <end position="185"/>
    </location>
</feature>
<evidence type="ECO:0000256" key="2">
    <source>
        <dbReference type="SAM" id="SignalP"/>
    </source>
</evidence>
<gene>
    <name evidence="3" type="ORF">CSSPTR1EN2_LOCUS15437</name>
</gene>
<dbReference type="EMBL" id="OZ019895">
    <property type="protein sequence ID" value="CAK9220399.1"/>
    <property type="molecule type" value="Genomic_DNA"/>
</dbReference>
<evidence type="ECO:0000313" key="3">
    <source>
        <dbReference type="EMBL" id="CAK9220399.1"/>
    </source>
</evidence>
<keyword evidence="1" id="KW-0472">Membrane</keyword>
<feature type="chain" id="PRO_5045233823" description="AsmA-like C-terminal domain-containing protein" evidence="2">
    <location>
        <begin position="25"/>
        <end position="624"/>
    </location>
</feature>
<sequence length="624" mass="67640">MSKSCNAGKVRMGLFLLPVESACAVVCKKSTCFKKPVVMMAHVCDNNNIIRFNGISSSLGSISTSRVLSGKRLGNLIHWQSPPQPVQLSFRSSHFFNRNVGNFLVHQQELNGTKDRSLTLYVWASEGGNRWGKDSWAHVDEPYKQRGGGLGELIRSILHRVLKLVGVILLVSAVVVAAAPSILSWPTGLKMALSLANHTIPGTISVSHASLGWRKPVKVEGITLKGVDGRTVVSIPEIGTRAPLWSIVTGRSGLGETVVTAPVLDLQQDPKSGQPHLALALTPLEKLLKSNKKPTHPVPAEPPADVAVTAKVKSPNGGLEVTNAKLTLPQDAAAVIGPSVYIDVATGNFATDENDALREAVHEHPGRVPVVFNMWSDRAQAEALGFLNLKSRQMELLRPLKAEMDLTPAMGKLYLARVNPLLGEIVGPAIGEEDLPDVTVYVAPADFVLPADEYSIRIEPLRATLAKGQLVDGVLSLVSRQDLAKGRAQLTMQTSPIEATVNANGNLACSRMDLLIADRVHVATWGLMDTAKETIQMTLAIPGSTLRDLLGLSKLSHDYYLKIPVKGSFDRPQVDWMSAGKGIAQLTLRQQRGGELFSNFFQQFEEPQTEIPPPIDVLPWNTQR</sequence>
<keyword evidence="2" id="KW-0732">Signal</keyword>
<keyword evidence="4" id="KW-1185">Reference proteome</keyword>
<evidence type="ECO:0008006" key="5">
    <source>
        <dbReference type="Google" id="ProtNLM"/>
    </source>
</evidence>